<feature type="region of interest" description="Disordered" evidence="1">
    <location>
        <begin position="48"/>
        <end position="124"/>
    </location>
</feature>
<evidence type="ECO:0000256" key="1">
    <source>
        <dbReference type="SAM" id="MobiDB-lite"/>
    </source>
</evidence>
<evidence type="ECO:0000313" key="3">
    <source>
        <dbReference type="WBParaSite" id="PSU_v2.g20369.t1"/>
    </source>
</evidence>
<feature type="region of interest" description="Disordered" evidence="1">
    <location>
        <begin position="137"/>
        <end position="182"/>
    </location>
</feature>
<protein>
    <submittedName>
        <fullName evidence="3">Uncharacterized protein</fullName>
    </submittedName>
</protein>
<dbReference type="WBParaSite" id="PSU_v2.g20369.t1">
    <property type="protein sequence ID" value="PSU_v2.g20369.t1"/>
    <property type="gene ID" value="PSU_v2.g20369"/>
</dbReference>
<keyword evidence="2" id="KW-1185">Reference proteome</keyword>
<feature type="compositionally biased region" description="Basic and acidic residues" evidence="1">
    <location>
        <begin position="60"/>
        <end position="81"/>
    </location>
</feature>
<dbReference type="AlphaFoldDB" id="A0A914YN44"/>
<reference evidence="3" key="1">
    <citation type="submission" date="2022-11" db="UniProtKB">
        <authorList>
            <consortium name="WormBaseParasite"/>
        </authorList>
    </citation>
    <scope>IDENTIFICATION</scope>
</reference>
<evidence type="ECO:0000313" key="2">
    <source>
        <dbReference type="Proteomes" id="UP000887577"/>
    </source>
</evidence>
<dbReference type="Proteomes" id="UP000887577">
    <property type="component" value="Unplaced"/>
</dbReference>
<accession>A0A914YN44</accession>
<organism evidence="2 3">
    <name type="scientific">Panagrolaimus superbus</name>
    <dbReference type="NCBI Taxonomy" id="310955"/>
    <lineage>
        <taxon>Eukaryota</taxon>
        <taxon>Metazoa</taxon>
        <taxon>Ecdysozoa</taxon>
        <taxon>Nematoda</taxon>
        <taxon>Chromadorea</taxon>
        <taxon>Rhabditida</taxon>
        <taxon>Tylenchina</taxon>
        <taxon>Panagrolaimomorpha</taxon>
        <taxon>Panagrolaimoidea</taxon>
        <taxon>Panagrolaimidae</taxon>
        <taxon>Panagrolaimus</taxon>
    </lineage>
</organism>
<sequence>MGTEDFMNDDNYMAQRPLKKYHKFDEKIDKTKSVDEAMIYDDEGNLIQYQTSVSPSSQNDPEKSASNFEEKQNNNFDDVRVPQDSTINEQIEKPAVISDDNDYHEATNNNNNTEEDKDYDPVAIPSADTETASTISFVETLEPTPTFESETFPPPTVKTMKPKHFEPTLITEPSTTTPDPREEEFKNLQEQMKLLEKEVLQIRGKLF</sequence>
<proteinExistence type="predicted"/>
<feature type="compositionally biased region" description="Polar residues" evidence="1">
    <location>
        <begin position="48"/>
        <end position="59"/>
    </location>
</feature>
<feature type="compositionally biased region" description="Low complexity" evidence="1">
    <location>
        <begin position="139"/>
        <end position="151"/>
    </location>
</feature>
<name>A0A914YN44_9BILA</name>